<dbReference type="InterPro" id="IPR039532">
    <property type="entry name" value="TetR_C_Firmicutes"/>
</dbReference>
<protein>
    <submittedName>
        <fullName evidence="4">TetR/AcrR family transcriptional regulator</fullName>
    </submittedName>
</protein>
<feature type="DNA-binding region" description="H-T-H motif" evidence="2">
    <location>
        <begin position="26"/>
        <end position="45"/>
    </location>
</feature>
<dbReference type="InterPro" id="IPR001647">
    <property type="entry name" value="HTH_TetR"/>
</dbReference>
<dbReference type="PANTHER" id="PTHR43479:SF11">
    <property type="entry name" value="ACREF_ENVCD OPERON REPRESSOR-RELATED"/>
    <property type="match status" value="1"/>
</dbReference>
<dbReference type="PROSITE" id="PS50977">
    <property type="entry name" value="HTH_TETR_2"/>
    <property type="match status" value="1"/>
</dbReference>
<dbReference type="Pfam" id="PF00440">
    <property type="entry name" value="TetR_N"/>
    <property type="match status" value="1"/>
</dbReference>
<dbReference type="Proteomes" id="UP001139365">
    <property type="component" value="Unassembled WGS sequence"/>
</dbReference>
<dbReference type="EMBL" id="JALEMU010000120">
    <property type="protein sequence ID" value="MCI5756082.1"/>
    <property type="molecule type" value="Genomic_DNA"/>
</dbReference>
<dbReference type="Pfam" id="PF14278">
    <property type="entry name" value="TetR_C_8"/>
    <property type="match status" value="1"/>
</dbReference>
<accession>A0AAE3FJL9</accession>
<proteinExistence type="predicted"/>
<evidence type="ECO:0000313" key="4">
    <source>
        <dbReference type="EMBL" id="MCI5756082.1"/>
    </source>
</evidence>
<dbReference type="Gene3D" id="1.10.357.10">
    <property type="entry name" value="Tetracycline Repressor, domain 2"/>
    <property type="match status" value="1"/>
</dbReference>
<dbReference type="GO" id="GO:0003677">
    <property type="term" value="F:DNA binding"/>
    <property type="evidence" value="ECO:0007669"/>
    <property type="project" value="UniProtKB-UniRule"/>
</dbReference>
<gene>
    <name evidence="4" type="ORF">MR241_07295</name>
</gene>
<dbReference type="AlphaFoldDB" id="A0AAE3FJL9"/>
<dbReference type="InterPro" id="IPR050624">
    <property type="entry name" value="HTH-type_Tx_Regulator"/>
</dbReference>
<sequence length="189" mass="21635">MANFTKQAIRTSFMKLLNEKPLGKISVRDIVEDCGINRNSFYYHYQDIPALISEIITGLFDRLIAAYPDVTSLVDCFNAAVDYTLKNKRAILHIYNSVSRDIFETYLMKYSEYAVTEYLSAAFSDGTVSEEDREIIIRFVKCSLFGISLDWLSSGLPEEAVGNIRRMLTVSHGMSEDIIRRCAENEKKR</sequence>
<dbReference type="PANTHER" id="PTHR43479">
    <property type="entry name" value="ACREF/ENVCD OPERON REPRESSOR-RELATED"/>
    <property type="match status" value="1"/>
</dbReference>
<evidence type="ECO:0000259" key="3">
    <source>
        <dbReference type="PROSITE" id="PS50977"/>
    </source>
</evidence>
<evidence type="ECO:0000256" key="1">
    <source>
        <dbReference type="ARBA" id="ARBA00023125"/>
    </source>
</evidence>
<feature type="domain" description="HTH tetR-type" evidence="3">
    <location>
        <begin position="3"/>
        <end position="63"/>
    </location>
</feature>
<reference evidence="4 5" key="1">
    <citation type="submission" date="2022-03" db="EMBL/GenBank/DDBJ databases">
        <title>Metagenome-assembled genomes from swine fecal metagenomes.</title>
        <authorList>
            <person name="Holman D.B."/>
            <person name="Kommadath A."/>
        </authorList>
    </citation>
    <scope>NUCLEOTIDE SEQUENCE [LARGE SCALE GENOMIC DNA]</scope>
    <source>
        <strain evidence="4">SUG147</strain>
    </source>
</reference>
<keyword evidence="1 2" id="KW-0238">DNA-binding</keyword>
<dbReference type="InterPro" id="IPR009057">
    <property type="entry name" value="Homeodomain-like_sf"/>
</dbReference>
<dbReference type="SUPFAM" id="SSF46689">
    <property type="entry name" value="Homeodomain-like"/>
    <property type="match status" value="1"/>
</dbReference>
<name>A0AAE3FJL9_9BACT</name>
<organism evidence="4 5">
    <name type="scientific">Candidatus Colimorpha enterica</name>
    <dbReference type="NCBI Taxonomy" id="3083063"/>
    <lineage>
        <taxon>Bacteria</taxon>
        <taxon>Pseudomonadati</taxon>
        <taxon>Bacteroidota</taxon>
        <taxon>Bacteroidia</taxon>
        <taxon>Bacteroidales</taxon>
        <taxon>Candidatus Colimorpha</taxon>
    </lineage>
</organism>
<evidence type="ECO:0000313" key="5">
    <source>
        <dbReference type="Proteomes" id="UP001139365"/>
    </source>
</evidence>
<evidence type="ECO:0000256" key="2">
    <source>
        <dbReference type="PROSITE-ProRule" id="PRU00335"/>
    </source>
</evidence>
<comment type="caution">
    <text evidence="4">The sequence shown here is derived from an EMBL/GenBank/DDBJ whole genome shotgun (WGS) entry which is preliminary data.</text>
</comment>